<feature type="active site" description="Proton donor" evidence="16">
    <location>
        <position position="219"/>
    </location>
</feature>
<dbReference type="GO" id="GO:0005829">
    <property type="term" value="C:cytosol"/>
    <property type="evidence" value="ECO:0007669"/>
    <property type="project" value="TreeGrafter"/>
</dbReference>
<comment type="similarity">
    <text evidence="16">Belongs to the MurB family.</text>
</comment>
<dbReference type="PROSITE" id="PS51387">
    <property type="entry name" value="FAD_PCMH"/>
    <property type="match status" value="1"/>
</dbReference>
<keyword evidence="8 16" id="KW-0274">FAD</keyword>
<comment type="pathway">
    <text evidence="4 16">Cell wall biogenesis; peptidoglycan biosynthesis.</text>
</comment>
<proteinExistence type="inferred from homology"/>
<dbReference type="AlphaFoldDB" id="A0A9D2IUT0"/>
<dbReference type="Proteomes" id="UP000824044">
    <property type="component" value="Unassembled WGS sequence"/>
</dbReference>
<dbReference type="EC" id="1.3.1.98" evidence="16"/>
<evidence type="ECO:0000256" key="3">
    <source>
        <dbReference type="ARBA" id="ARBA00004496"/>
    </source>
</evidence>
<accession>A0A9D2IUT0</accession>
<dbReference type="GO" id="GO:0009252">
    <property type="term" value="P:peptidoglycan biosynthetic process"/>
    <property type="evidence" value="ECO:0007669"/>
    <property type="project" value="UniProtKB-UniRule"/>
</dbReference>
<name>A0A9D2IUT0_9FIRM</name>
<dbReference type="Gene3D" id="3.90.78.10">
    <property type="entry name" value="UDP-N-acetylenolpyruvoylglucosamine reductase, C-terminal domain"/>
    <property type="match status" value="1"/>
</dbReference>
<evidence type="ECO:0000256" key="1">
    <source>
        <dbReference type="ARBA" id="ARBA00001974"/>
    </source>
</evidence>
<dbReference type="InterPro" id="IPR006094">
    <property type="entry name" value="Oxid_FAD_bind_N"/>
</dbReference>
<evidence type="ECO:0000256" key="7">
    <source>
        <dbReference type="ARBA" id="ARBA00022630"/>
    </source>
</evidence>
<comment type="caution">
    <text evidence="16">Lacks conserved residue(s) required for the propagation of feature annotation.</text>
</comment>
<sequence>MQLYPRLHAKFPALLLQPSFDFARHTTIGCGGTSEVAAYPSSIEEAALLLAYLTCERIPMCFLGAGANVLPSDGNFEGVVVLFRRLNALCADGTEVYAGAGVTGGELLKFACRSSIGGFSPLSGIPMTVGGGVAMNAGVKDLYFSDIVRRVVCVEAGKLRTLEQNECAFGKKESTFLQGIAVLGVCLQGRYARPADIARESCYYRSKRMHLPKGRSMGCTFVNPDGTTAGALIEACGLKGMRIGGAFVSEKHANFICNEGQRARDVAALIEYTKKTVEERTGIVLREEIRRLP</sequence>
<evidence type="ECO:0000256" key="8">
    <source>
        <dbReference type="ARBA" id="ARBA00022827"/>
    </source>
</evidence>
<keyword evidence="5 16" id="KW-0963">Cytoplasm</keyword>
<evidence type="ECO:0000313" key="19">
    <source>
        <dbReference type="Proteomes" id="UP000824044"/>
    </source>
</evidence>
<dbReference type="Gene3D" id="3.30.465.10">
    <property type="match status" value="1"/>
</dbReference>
<dbReference type="Pfam" id="PF02873">
    <property type="entry name" value="MurB_C"/>
    <property type="match status" value="1"/>
</dbReference>
<dbReference type="SUPFAM" id="SSF56176">
    <property type="entry name" value="FAD-binding/transporter-associated domain-like"/>
    <property type="match status" value="1"/>
</dbReference>
<reference evidence="18" key="2">
    <citation type="submission" date="2021-04" db="EMBL/GenBank/DDBJ databases">
        <authorList>
            <person name="Gilroy R."/>
        </authorList>
    </citation>
    <scope>NUCLEOTIDE SEQUENCE</scope>
    <source>
        <strain evidence="18">CHK33-5263</strain>
    </source>
</reference>
<evidence type="ECO:0000256" key="11">
    <source>
        <dbReference type="ARBA" id="ARBA00022984"/>
    </source>
</evidence>
<dbReference type="GO" id="GO:0008360">
    <property type="term" value="P:regulation of cell shape"/>
    <property type="evidence" value="ECO:0007669"/>
    <property type="project" value="UniProtKB-KW"/>
</dbReference>
<evidence type="ECO:0000256" key="4">
    <source>
        <dbReference type="ARBA" id="ARBA00004752"/>
    </source>
</evidence>
<evidence type="ECO:0000256" key="12">
    <source>
        <dbReference type="ARBA" id="ARBA00023002"/>
    </source>
</evidence>
<dbReference type="EMBL" id="DXBS01000004">
    <property type="protein sequence ID" value="HIZ23894.1"/>
    <property type="molecule type" value="Genomic_DNA"/>
</dbReference>
<dbReference type="PANTHER" id="PTHR21071">
    <property type="entry name" value="UDP-N-ACETYLENOLPYRUVOYLGLUCOSAMINE REDUCTASE"/>
    <property type="match status" value="1"/>
</dbReference>
<dbReference type="InterPro" id="IPR016169">
    <property type="entry name" value="FAD-bd_PCMH_sub2"/>
</dbReference>
<keyword evidence="11 16" id="KW-0573">Peptidoglycan synthesis</keyword>
<keyword evidence="6 16" id="KW-0132">Cell division</keyword>
<feature type="domain" description="FAD-binding PCMH-type" evidence="17">
    <location>
        <begin position="29"/>
        <end position="196"/>
    </location>
</feature>
<comment type="caution">
    <text evidence="18">The sequence shown here is derived from an EMBL/GenBank/DDBJ whole genome shotgun (WGS) entry which is preliminary data.</text>
</comment>
<comment type="catalytic activity">
    <reaction evidence="15 16">
        <text>UDP-N-acetyl-alpha-D-muramate + NADP(+) = UDP-N-acetyl-3-O-(1-carboxyvinyl)-alpha-D-glucosamine + NADPH + H(+)</text>
        <dbReference type="Rhea" id="RHEA:12248"/>
        <dbReference type="ChEBI" id="CHEBI:15378"/>
        <dbReference type="ChEBI" id="CHEBI:57783"/>
        <dbReference type="ChEBI" id="CHEBI:58349"/>
        <dbReference type="ChEBI" id="CHEBI:68483"/>
        <dbReference type="ChEBI" id="CHEBI:70757"/>
        <dbReference type="EC" id="1.3.1.98"/>
    </reaction>
</comment>
<keyword evidence="12 16" id="KW-0560">Oxidoreductase</keyword>
<gene>
    <name evidence="16 18" type="primary">murB</name>
    <name evidence="18" type="ORF">H9812_00240</name>
</gene>
<dbReference type="GO" id="GO:0008762">
    <property type="term" value="F:UDP-N-acetylmuramate dehydrogenase activity"/>
    <property type="evidence" value="ECO:0007669"/>
    <property type="project" value="UniProtKB-UniRule"/>
</dbReference>
<comment type="subcellular location">
    <subcellularLocation>
        <location evidence="3 16">Cytoplasm</location>
    </subcellularLocation>
</comment>
<evidence type="ECO:0000256" key="13">
    <source>
        <dbReference type="ARBA" id="ARBA00023306"/>
    </source>
</evidence>
<dbReference type="GO" id="GO:0051301">
    <property type="term" value="P:cell division"/>
    <property type="evidence" value="ECO:0007669"/>
    <property type="project" value="UniProtKB-KW"/>
</dbReference>
<evidence type="ECO:0000256" key="5">
    <source>
        <dbReference type="ARBA" id="ARBA00022490"/>
    </source>
</evidence>
<comment type="function">
    <text evidence="2 16">Cell wall formation.</text>
</comment>
<evidence type="ECO:0000256" key="15">
    <source>
        <dbReference type="ARBA" id="ARBA00048914"/>
    </source>
</evidence>
<dbReference type="GO" id="GO:0071949">
    <property type="term" value="F:FAD binding"/>
    <property type="evidence" value="ECO:0007669"/>
    <property type="project" value="InterPro"/>
</dbReference>
<keyword evidence="13 16" id="KW-0131">Cell cycle</keyword>
<dbReference type="InterPro" id="IPR003170">
    <property type="entry name" value="MurB"/>
</dbReference>
<evidence type="ECO:0000259" key="17">
    <source>
        <dbReference type="PROSITE" id="PS51387"/>
    </source>
</evidence>
<dbReference type="SUPFAM" id="SSF56194">
    <property type="entry name" value="Uridine diphospho-N-Acetylenolpyruvylglucosamine reductase, MurB, C-terminal domain"/>
    <property type="match status" value="1"/>
</dbReference>
<dbReference type="HAMAP" id="MF_00037">
    <property type="entry name" value="MurB"/>
    <property type="match status" value="1"/>
</dbReference>
<dbReference type="Gene3D" id="3.30.43.10">
    <property type="entry name" value="Uridine Diphospho-n-acetylenolpyruvylglucosamine Reductase, domain 2"/>
    <property type="match status" value="1"/>
</dbReference>
<dbReference type="InterPro" id="IPR016167">
    <property type="entry name" value="FAD-bd_PCMH_sub1"/>
</dbReference>
<dbReference type="PANTHER" id="PTHR21071:SF4">
    <property type="entry name" value="UDP-N-ACETYLENOLPYRUVOYLGLUCOSAMINE REDUCTASE"/>
    <property type="match status" value="1"/>
</dbReference>
<keyword evidence="14 16" id="KW-0961">Cell wall biogenesis/degradation</keyword>
<dbReference type="Pfam" id="PF01565">
    <property type="entry name" value="FAD_binding_4"/>
    <property type="match status" value="1"/>
</dbReference>
<evidence type="ECO:0000256" key="9">
    <source>
        <dbReference type="ARBA" id="ARBA00022857"/>
    </source>
</evidence>
<keyword evidence="10 16" id="KW-0133">Cell shape</keyword>
<keyword evidence="7 16" id="KW-0285">Flavoprotein</keyword>
<dbReference type="InterPro" id="IPR036635">
    <property type="entry name" value="MurB_C_sf"/>
</dbReference>
<dbReference type="NCBIfam" id="TIGR00179">
    <property type="entry name" value="murB"/>
    <property type="match status" value="1"/>
</dbReference>
<protein>
    <recommendedName>
        <fullName evidence="16">UDP-N-acetylenolpyruvoylglucosamine reductase</fullName>
        <ecNumber evidence="16">1.3.1.98</ecNumber>
    </recommendedName>
    <alternativeName>
        <fullName evidence="16">UDP-N-acetylmuramate dehydrogenase</fullName>
    </alternativeName>
</protein>
<evidence type="ECO:0000256" key="16">
    <source>
        <dbReference type="HAMAP-Rule" id="MF_00037"/>
    </source>
</evidence>
<feature type="active site" evidence="16">
    <location>
        <position position="288"/>
    </location>
</feature>
<organism evidence="18 19">
    <name type="scientific">Candidatus Gallimonas intestinigallinarum</name>
    <dbReference type="NCBI Taxonomy" id="2838604"/>
    <lineage>
        <taxon>Bacteria</taxon>
        <taxon>Bacillati</taxon>
        <taxon>Bacillota</taxon>
        <taxon>Clostridia</taxon>
        <taxon>Candidatus Gallimonas</taxon>
    </lineage>
</organism>
<evidence type="ECO:0000256" key="6">
    <source>
        <dbReference type="ARBA" id="ARBA00022618"/>
    </source>
</evidence>
<evidence type="ECO:0000256" key="2">
    <source>
        <dbReference type="ARBA" id="ARBA00003921"/>
    </source>
</evidence>
<evidence type="ECO:0000256" key="10">
    <source>
        <dbReference type="ARBA" id="ARBA00022960"/>
    </source>
</evidence>
<evidence type="ECO:0000256" key="14">
    <source>
        <dbReference type="ARBA" id="ARBA00023316"/>
    </source>
</evidence>
<dbReference type="InterPro" id="IPR011601">
    <property type="entry name" value="MurB_C"/>
</dbReference>
<dbReference type="GO" id="GO:0071555">
    <property type="term" value="P:cell wall organization"/>
    <property type="evidence" value="ECO:0007669"/>
    <property type="project" value="UniProtKB-KW"/>
</dbReference>
<reference evidence="18" key="1">
    <citation type="journal article" date="2021" name="PeerJ">
        <title>Extensive microbial diversity within the chicken gut microbiome revealed by metagenomics and culture.</title>
        <authorList>
            <person name="Gilroy R."/>
            <person name="Ravi A."/>
            <person name="Getino M."/>
            <person name="Pursley I."/>
            <person name="Horton D.L."/>
            <person name="Alikhan N.F."/>
            <person name="Baker D."/>
            <person name="Gharbi K."/>
            <person name="Hall N."/>
            <person name="Watson M."/>
            <person name="Adriaenssens E.M."/>
            <person name="Foster-Nyarko E."/>
            <person name="Jarju S."/>
            <person name="Secka A."/>
            <person name="Antonio M."/>
            <person name="Oren A."/>
            <person name="Chaudhuri R.R."/>
            <person name="La Ragione R."/>
            <person name="Hildebrand F."/>
            <person name="Pallen M.J."/>
        </authorList>
    </citation>
    <scope>NUCLEOTIDE SEQUENCE</scope>
    <source>
        <strain evidence="18">CHK33-5263</strain>
    </source>
</reference>
<comment type="cofactor">
    <cofactor evidence="1 16">
        <name>FAD</name>
        <dbReference type="ChEBI" id="CHEBI:57692"/>
    </cofactor>
</comment>
<dbReference type="InterPro" id="IPR016166">
    <property type="entry name" value="FAD-bd_PCMH"/>
</dbReference>
<evidence type="ECO:0000313" key="18">
    <source>
        <dbReference type="EMBL" id="HIZ23894.1"/>
    </source>
</evidence>
<keyword evidence="9 16" id="KW-0521">NADP</keyword>
<dbReference type="InterPro" id="IPR036318">
    <property type="entry name" value="FAD-bd_PCMH-like_sf"/>
</dbReference>